<name>A0A151JNH7_9HYME</name>
<dbReference type="Proteomes" id="UP000078492">
    <property type="component" value="Unassembled WGS sequence"/>
</dbReference>
<dbReference type="EMBL" id="KQ978846">
    <property type="protein sequence ID" value="KYN27983.1"/>
    <property type="molecule type" value="Genomic_DNA"/>
</dbReference>
<dbReference type="STRING" id="471704.A0A151JNH7"/>
<dbReference type="AlphaFoldDB" id="A0A151JNH7"/>
<evidence type="ECO:0000313" key="2">
    <source>
        <dbReference type="Proteomes" id="UP000078492"/>
    </source>
</evidence>
<evidence type="ECO:0008006" key="3">
    <source>
        <dbReference type="Google" id="ProtNLM"/>
    </source>
</evidence>
<reference evidence="1 2" key="1">
    <citation type="submission" date="2015-09" db="EMBL/GenBank/DDBJ databases">
        <title>Trachymyrmex cornetzi WGS genome.</title>
        <authorList>
            <person name="Nygaard S."/>
            <person name="Hu H."/>
            <person name="Boomsma J."/>
            <person name="Zhang G."/>
        </authorList>
    </citation>
    <scope>NUCLEOTIDE SEQUENCE [LARGE SCALE GENOMIC DNA]</scope>
    <source>
        <strain evidence="1">Tcor2-1</strain>
        <tissue evidence="1">Whole body</tissue>
    </source>
</reference>
<organism evidence="1 2">
    <name type="scientific">Trachymyrmex cornetzi</name>
    <dbReference type="NCBI Taxonomy" id="471704"/>
    <lineage>
        <taxon>Eukaryota</taxon>
        <taxon>Metazoa</taxon>
        <taxon>Ecdysozoa</taxon>
        <taxon>Arthropoda</taxon>
        <taxon>Hexapoda</taxon>
        <taxon>Insecta</taxon>
        <taxon>Pterygota</taxon>
        <taxon>Neoptera</taxon>
        <taxon>Endopterygota</taxon>
        <taxon>Hymenoptera</taxon>
        <taxon>Apocrita</taxon>
        <taxon>Aculeata</taxon>
        <taxon>Formicoidea</taxon>
        <taxon>Formicidae</taxon>
        <taxon>Myrmicinae</taxon>
        <taxon>Trachymyrmex</taxon>
    </lineage>
</organism>
<gene>
    <name evidence="1" type="ORF">ALC57_02607</name>
</gene>
<proteinExistence type="predicted"/>
<sequence>MDLQLFNNLLDKVSPYIQKQDTVMRKCIPPIQRLSLTLRFLATGESFRNMEFATRVPACTLSRIIPEIVRVIYEVLKKKMKRYIPSGSGAEAGHTQKSSFRFYARMQFLEEVMPVTPYV</sequence>
<accession>A0A151JNH7</accession>
<evidence type="ECO:0000313" key="1">
    <source>
        <dbReference type="EMBL" id="KYN27983.1"/>
    </source>
</evidence>
<keyword evidence="2" id="KW-1185">Reference proteome</keyword>
<protein>
    <recommendedName>
        <fullName evidence="3">Nuclease HARBI1</fullName>
    </recommendedName>
</protein>